<comment type="subcellular location">
    <subcellularLocation>
        <location evidence="1">Membrane</location>
        <topology evidence="1">Multi-pass membrane protein</topology>
    </subcellularLocation>
</comment>
<evidence type="ECO:0000256" key="10">
    <source>
        <dbReference type="RuleBase" id="RU000477"/>
    </source>
</evidence>
<dbReference type="PANTHER" id="PTHR43829">
    <property type="entry name" value="AQUAPORIN OR AQUAGLYCEROPORIN RELATED"/>
    <property type="match status" value="1"/>
</dbReference>
<dbReference type="Proteomes" id="UP000243723">
    <property type="component" value="Unassembled WGS sequence"/>
</dbReference>
<evidence type="ECO:0000313" key="14">
    <source>
        <dbReference type="EMBL" id="TKX24755.1"/>
    </source>
</evidence>
<evidence type="ECO:0000256" key="8">
    <source>
        <dbReference type="ARBA" id="ARBA00034651"/>
    </source>
</evidence>
<evidence type="ECO:0000313" key="16">
    <source>
        <dbReference type="Proteomes" id="UP000308133"/>
    </source>
</evidence>
<evidence type="ECO:0000256" key="7">
    <source>
        <dbReference type="ARBA" id="ARBA00023136"/>
    </source>
</evidence>
<evidence type="ECO:0000313" key="15">
    <source>
        <dbReference type="Proteomes" id="UP000243723"/>
    </source>
</evidence>
<comment type="catalytic activity">
    <reaction evidence="8">
        <text>H2O(in) = H2O(out)</text>
        <dbReference type="Rhea" id="RHEA:29667"/>
        <dbReference type="ChEBI" id="CHEBI:15377"/>
    </reaction>
</comment>
<dbReference type="FunFam" id="1.20.1080.10:FF:000027">
    <property type="entry name" value="MIP aquaporin"/>
    <property type="match status" value="1"/>
</dbReference>
<dbReference type="EMBL" id="PTQR01000038">
    <property type="protein sequence ID" value="TKX24755.1"/>
    <property type="molecule type" value="Genomic_DNA"/>
</dbReference>
<comment type="similarity">
    <text evidence="2 10">Belongs to the MIP/aquaporin (TC 1.A.8) family.</text>
</comment>
<evidence type="ECO:0000256" key="9">
    <source>
        <dbReference type="ARBA" id="ARBA00049405"/>
    </source>
</evidence>
<evidence type="ECO:0000256" key="5">
    <source>
        <dbReference type="ARBA" id="ARBA00022737"/>
    </source>
</evidence>
<evidence type="ECO:0000256" key="4">
    <source>
        <dbReference type="ARBA" id="ARBA00022692"/>
    </source>
</evidence>
<keyword evidence="7 12" id="KW-0472">Membrane</keyword>
<dbReference type="PRINTS" id="PR00783">
    <property type="entry name" value="MINTRINSICP"/>
</dbReference>
<keyword evidence="4 10" id="KW-0812">Transmembrane</keyword>
<dbReference type="Proteomes" id="UP000308133">
    <property type="component" value="Unassembled WGS sequence"/>
</dbReference>
<dbReference type="NCBIfam" id="TIGR00861">
    <property type="entry name" value="MIP"/>
    <property type="match status" value="1"/>
</dbReference>
<reference evidence="14 16" key="2">
    <citation type="submission" date="2018-02" db="EMBL/GenBank/DDBJ databases">
        <title>Draft genome sequences of Elsinoe sp., causing black scab on jojoba.</title>
        <authorList>
            <person name="Stodart B."/>
            <person name="Jeffress S."/>
            <person name="Ash G."/>
            <person name="Arun Chinnappa K."/>
        </authorList>
    </citation>
    <scope>NUCLEOTIDE SEQUENCE [LARGE SCALE GENOMIC DNA]</scope>
    <source>
        <strain evidence="14 16">Hillstone_2</strain>
    </source>
</reference>
<evidence type="ECO:0000256" key="12">
    <source>
        <dbReference type="SAM" id="Phobius"/>
    </source>
</evidence>
<dbReference type="Pfam" id="PF00230">
    <property type="entry name" value="MIP"/>
    <property type="match status" value="1"/>
</dbReference>
<dbReference type="STRING" id="40998.A0A2P7Z0W0"/>
<gene>
    <name evidence="13" type="ORF">B9Z65_9235</name>
    <name evidence="14" type="ORF">C1H76_2930</name>
</gene>
<dbReference type="OrthoDB" id="3222at2759"/>
<sequence length="456" mass="50734">MAPQLYEVRQPRHDWFEGNTWFDPSAADPSIDPATGQRRSHMNRAGKRLSDTINGMRSRNDGQRTFQPRQPDEVYLMPDYQDEFDNPYLNTPTPKNNVQYATPYTTPKVQTRQRSNTVESQGIKSSPHLAITRKILGLHPTAPVVDEHDQAEHNQNLWPKIRLALREPFAEFWGTFTLVLFGDGAVAQVLLSTNQTSAPGGDGFGDYQSISWGFGLGLMLGVYVAGDSGAYLNPAATFTNCLLRKLPWRRFPMYLLAQVMGGFAAAAVIYANYISAIDNYEGVGIRTAPPSTTATAGIFATYPQPFVSRANQFFSEFIASAILMFVIFALKDDSNNGVAKGGGNWFPLALFFLMFGIGSCFGWQTGFAINLARDFGPRLLTYAVGYQNVWSAGNYYFWIPMVAPFLGCATGGVLYDLFIYTGKSPINEPWFGLGDLFHPGRAYRIRHAEHKKEGEV</sequence>
<dbReference type="Gene3D" id="1.20.1080.10">
    <property type="entry name" value="Glycerol uptake facilitator protein"/>
    <property type="match status" value="1"/>
</dbReference>
<feature type="transmembrane region" description="Helical" evidence="12">
    <location>
        <begin position="169"/>
        <end position="190"/>
    </location>
</feature>
<evidence type="ECO:0000256" key="2">
    <source>
        <dbReference type="ARBA" id="ARBA00006175"/>
    </source>
</evidence>
<dbReference type="GO" id="GO:0015250">
    <property type="term" value="F:water channel activity"/>
    <property type="evidence" value="ECO:0007669"/>
    <property type="project" value="TreeGrafter"/>
</dbReference>
<feature type="transmembrane region" description="Helical" evidence="12">
    <location>
        <begin position="210"/>
        <end position="232"/>
    </location>
</feature>
<comment type="caution">
    <text evidence="13">The sequence shown here is derived from an EMBL/GenBank/DDBJ whole genome shotgun (WGS) entry which is preliminary data.</text>
</comment>
<evidence type="ECO:0000256" key="3">
    <source>
        <dbReference type="ARBA" id="ARBA00022448"/>
    </source>
</evidence>
<keyword evidence="5" id="KW-0677">Repeat</keyword>
<organism evidence="13 15">
    <name type="scientific">Elsinoe australis</name>
    <dbReference type="NCBI Taxonomy" id="40998"/>
    <lineage>
        <taxon>Eukaryota</taxon>
        <taxon>Fungi</taxon>
        <taxon>Dikarya</taxon>
        <taxon>Ascomycota</taxon>
        <taxon>Pezizomycotina</taxon>
        <taxon>Dothideomycetes</taxon>
        <taxon>Dothideomycetidae</taxon>
        <taxon>Myriangiales</taxon>
        <taxon>Elsinoaceae</taxon>
        <taxon>Elsinoe</taxon>
    </lineage>
</organism>
<feature type="transmembrane region" description="Helical" evidence="12">
    <location>
        <begin position="313"/>
        <end position="330"/>
    </location>
</feature>
<name>A0A2P7Z0W0_9PEZI</name>
<dbReference type="PANTHER" id="PTHR43829:SF9">
    <property type="entry name" value="AQUAPORIN-9"/>
    <property type="match status" value="1"/>
</dbReference>
<dbReference type="AlphaFoldDB" id="A0A2P7Z0W0"/>
<feature type="transmembrane region" description="Helical" evidence="12">
    <location>
        <begin position="342"/>
        <end position="364"/>
    </location>
</feature>
<dbReference type="InterPro" id="IPR023271">
    <property type="entry name" value="Aquaporin-like"/>
</dbReference>
<comment type="catalytic activity">
    <reaction evidence="9">
        <text>glycerol(in) = glycerol(out)</text>
        <dbReference type="Rhea" id="RHEA:29675"/>
        <dbReference type="ChEBI" id="CHEBI:17754"/>
    </reaction>
</comment>
<protein>
    <submittedName>
        <fullName evidence="13">Aquaporin-7</fullName>
    </submittedName>
</protein>
<evidence type="ECO:0000313" key="13">
    <source>
        <dbReference type="EMBL" id="PSK41849.1"/>
    </source>
</evidence>
<dbReference type="InterPro" id="IPR050363">
    <property type="entry name" value="MIP/Aquaporin"/>
</dbReference>
<feature type="transmembrane region" description="Helical" evidence="12">
    <location>
        <begin position="253"/>
        <end position="273"/>
    </location>
</feature>
<dbReference type="PRINTS" id="PR02019">
    <property type="entry name" value="AQUAPORIN7"/>
</dbReference>
<dbReference type="EMBL" id="NHZQ01000342">
    <property type="protein sequence ID" value="PSK41849.1"/>
    <property type="molecule type" value="Genomic_DNA"/>
</dbReference>
<proteinExistence type="inferred from homology"/>
<evidence type="ECO:0000256" key="1">
    <source>
        <dbReference type="ARBA" id="ARBA00004141"/>
    </source>
</evidence>
<dbReference type="SUPFAM" id="SSF81338">
    <property type="entry name" value="Aquaporin-like"/>
    <property type="match status" value="1"/>
</dbReference>
<keyword evidence="15" id="KW-1185">Reference proteome</keyword>
<dbReference type="CDD" id="cd00333">
    <property type="entry name" value="MIP"/>
    <property type="match status" value="1"/>
</dbReference>
<feature type="transmembrane region" description="Helical" evidence="12">
    <location>
        <begin position="395"/>
        <end position="418"/>
    </location>
</feature>
<keyword evidence="6 12" id="KW-1133">Transmembrane helix</keyword>
<reference evidence="13 15" key="1">
    <citation type="submission" date="2017-05" db="EMBL/GenBank/DDBJ databases">
        <title>Draft genome sequence of Elsinoe australis.</title>
        <authorList>
            <person name="Cheng Q."/>
        </authorList>
    </citation>
    <scope>NUCLEOTIDE SEQUENCE [LARGE SCALE GENOMIC DNA]</scope>
    <source>
        <strain evidence="13 15">NL1</strain>
    </source>
</reference>
<evidence type="ECO:0000256" key="11">
    <source>
        <dbReference type="SAM" id="MobiDB-lite"/>
    </source>
</evidence>
<dbReference type="GO" id="GO:0015254">
    <property type="term" value="F:glycerol channel activity"/>
    <property type="evidence" value="ECO:0007669"/>
    <property type="project" value="TreeGrafter"/>
</dbReference>
<keyword evidence="3 10" id="KW-0813">Transport</keyword>
<dbReference type="InterPro" id="IPR000425">
    <property type="entry name" value="MIP"/>
</dbReference>
<feature type="region of interest" description="Disordered" evidence="11">
    <location>
        <begin position="24"/>
        <end position="45"/>
    </location>
</feature>
<accession>A0A2P7Z0W0</accession>
<dbReference type="GO" id="GO:0005886">
    <property type="term" value="C:plasma membrane"/>
    <property type="evidence" value="ECO:0007669"/>
    <property type="project" value="TreeGrafter"/>
</dbReference>
<evidence type="ECO:0000256" key="6">
    <source>
        <dbReference type="ARBA" id="ARBA00022989"/>
    </source>
</evidence>